<gene>
    <name evidence="2" type="ORF">DFO68_1263</name>
</gene>
<comment type="caution">
    <text evidence="2">The sequence shown here is derived from an EMBL/GenBank/DDBJ whole genome shotgun (WGS) entry which is preliminary data.</text>
</comment>
<sequence>MRVVSVVSTKGGVGKTTVTANLGGLLADAGLKVLFIDLDSQPTLSSYYPLRTEAPGGTYELIALSDTAPAHVISHTAHPHLDVVISNDHAGQLPQLLLNAPDGRFRLA</sequence>
<dbReference type="RefSeq" id="WP_243726520.1">
    <property type="nucleotide sequence ID" value="NZ_SNWH01000026.1"/>
</dbReference>
<accession>A0A4R6GTU3</accession>
<dbReference type="PANTHER" id="PTHR13696">
    <property type="entry name" value="P-LOOP CONTAINING NUCLEOSIDE TRIPHOSPHATE HYDROLASE"/>
    <property type="match status" value="1"/>
</dbReference>
<dbReference type="InterPro" id="IPR027417">
    <property type="entry name" value="P-loop_NTPase"/>
</dbReference>
<dbReference type="AlphaFoldDB" id="A0A4R6GTU3"/>
<evidence type="ECO:0000313" key="3">
    <source>
        <dbReference type="Proteomes" id="UP000295150"/>
    </source>
</evidence>
<organism evidence="2 3">
    <name type="scientific">Halomonas ventosae</name>
    <dbReference type="NCBI Taxonomy" id="229007"/>
    <lineage>
        <taxon>Bacteria</taxon>
        <taxon>Pseudomonadati</taxon>
        <taxon>Pseudomonadota</taxon>
        <taxon>Gammaproteobacteria</taxon>
        <taxon>Oceanospirillales</taxon>
        <taxon>Halomonadaceae</taxon>
        <taxon>Halomonas</taxon>
    </lineage>
</organism>
<evidence type="ECO:0000313" key="2">
    <source>
        <dbReference type="EMBL" id="TDN98849.1"/>
    </source>
</evidence>
<dbReference type="SUPFAM" id="SSF52540">
    <property type="entry name" value="P-loop containing nucleoside triphosphate hydrolases"/>
    <property type="match status" value="1"/>
</dbReference>
<evidence type="ECO:0000259" key="1">
    <source>
        <dbReference type="Pfam" id="PF13614"/>
    </source>
</evidence>
<feature type="domain" description="AAA" evidence="1">
    <location>
        <begin position="1"/>
        <end position="97"/>
    </location>
</feature>
<dbReference type="PANTHER" id="PTHR13696:SF99">
    <property type="entry name" value="COBYRINIC ACID AC-DIAMIDE SYNTHASE"/>
    <property type="match status" value="1"/>
</dbReference>
<dbReference type="CDD" id="cd02042">
    <property type="entry name" value="ParAB_family"/>
    <property type="match status" value="1"/>
</dbReference>
<keyword evidence="3" id="KW-1185">Reference proteome</keyword>
<dbReference type="InterPro" id="IPR025669">
    <property type="entry name" value="AAA_dom"/>
</dbReference>
<dbReference type="Pfam" id="PF13614">
    <property type="entry name" value="AAA_31"/>
    <property type="match status" value="1"/>
</dbReference>
<dbReference type="InterPro" id="IPR050678">
    <property type="entry name" value="DNA_Partitioning_ATPase"/>
</dbReference>
<protein>
    <submittedName>
        <fullName evidence="2">AAA domain-containing protein</fullName>
    </submittedName>
</protein>
<dbReference type="Gene3D" id="3.40.50.300">
    <property type="entry name" value="P-loop containing nucleotide triphosphate hydrolases"/>
    <property type="match status" value="1"/>
</dbReference>
<name>A0A4R6GTU3_9GAMM</name>
<dbReference type="EMBL" id="SNWH01000026">
    <property type="protein sequence ID" value="TDN98849.1"/>
    <property type="molecule type" value="Genomic_DNA"/>
</dbReference>
<dbReference type="Proteomes" id="UP000295150">
    <property type="component" value="Unassembled WGS sequence"/>
</dbReference>
<proteinExistence type="predicted"/>
<reference evidence="2 3" key="1">
    <citation type="submission" date="2019-03" db="EMBL/GenBank/DDBJ databases">
        <title>Freshwater and sediment microbial communities from various areas in North America, analyzing microbe dynamics in response to fracking.</title>
        <authorList>
            <person name="Lamendella R."/>
        </authorList>
    </citation>
    <scope>NUCLEOTIDE SEQUENCE [LARGE SCALE GENOMIC DNA]</scope>
    <source>
        <strain evidence="2 3">1_TX</strain>
    </source>
</reference>